<accession>A0A562TN28</accession>
<dbReference type="EMBL" id="VLLI01000018">
    <property type="protein sequence ID" value="TWI94823.1"/>
    <property type="molecule type" value="Genomic_DNA"/>
</dbReference>
<evidence type="ECO:0000313" key="2">
    <source>
        <dbReference type="Proteomes" id="UP000317010"/>
    </source>
</evidence>
<dbReference type="Proteomes" id="UP000317010">
    <property type="component" value="Unassembled WGS sequence"/>
</dbReference>
<comment type="caution">
    <text evidence="1">The sequence shown here is derived from an EMBL/GenBank/DDBJ whole genome shotgun (WGS) entry which is preliminary data.</text>
</comment>
<sequence length="217" mass="24709">MDGVLKQIKQILITAALMLIINSIMAQVQHTAVSHQKHPSSKQLKDFLNLMAQANITFNYPKGFKEINAPNNEYFSFDYALDLPGRDFEIWFRVKSEKQDWASYQNSLNSTDSQLANPDSSYMATAKAEAIALTGDTSYFIRTIPPNILARYRADAGKSYLLTLLDLPETKHYKYALLITLQKYHTGTIMVVCFTNEKGPEFFKEMNEASNCLKFKP</sequence>
<dbReference type="AlphaFoldDB" id="A0A562TN28"/>
<proteinExistence type="predicted"/>
<protein>
    <submittedName>
        <fullName evidence="1">Uncharacterized protein</fullName>
    </submittedName>
</protein>
<organism evidence="1 2">
    <name type="scientific">Mucilaginibacter frigoritolerans</name>
    <dbReference type="NCBI Taxonomy" id="652788"/>
    <lineage>
        <taxon>Bacteria</taxon>
        <taxon>Pseudomonadati</taxon>
        <taxon>Bacteroidota</taxon>
        <taxon>Sphingobacteriia</taxon>
        <taxon>Sphingobacteriales</taxon>
        <taxon>Sphingobacteriaceae</taxon>
        <taxon>Mucilaginibacter</taxon>
    </lineage>
</organism>
<name>A0A562TN28_9SPHI</name>
<evidence type="ECO:0000313" key="1">
    <source>
        <dbReference type="EMBL" id="TWI94823.1"/>
    </source>
</evidence>
<keyword evidence="2" id="KW-1185">Reference proteome</keyword>
<gene>
    <name evidence="1" type="ORF">JN11_04605</name>
</gene>
<reference evidence="1 2" key="1">
    <citation type="submission" date="2019-07" db="EMBL/GenBank/DDBJ databases">
        <title>Genomic Encyclopedia of Archaeal and Bacterial Type Strains, Phase II (KMG-II): from individual species to whole genera.</title>
        <authorList>
            <person name="Goeker M."/>
        </authorList>
    </citation>
    <scope>NUCLEOTIDE SEQUENCE [LARGE SCALE GENOMIC DNA]</scope>
    <source>
        <strain evidence="1 2">ATCC BAA-1854</strain>
    </source>
</reference>